<dbReference type="Proteomes" id="UP000838672">
    <property type="component" value="Unassembled WGS sequence"/>
</dbReference>
<name>A0ABN8DT69_9VIBR</name>
<keyword evidence="2" id="KW-1185">Reference proteome</keyword>
<organism evidence="1 2">
    <name type="scientific">Vibrio stylophorae</name>
    <dbReference type="NCBI Taxonomy" id="659351"/>
    <lineage>
        <taxon>Bacteria</taxon>
        <taxon>Pseudomonadati</taxon>
        <taxon>Pseudomonadota</taxon>
        <taxon>Gammaproteobacteria</taxon>
        <taxon>Vibrionales</taxon>
        <taxon>Vibrionaceae</taxon>
        <taxon>Vibrio</taxon>
    </lineage>
</organism>
<evidence type="ECO:0000313" key="2">
    <source>
        <dbReference type="Proteomes" id="UP000838672"/>
    </source>
</evidence>
<protein>
    <submittedName>
        <fullName evidence="1">Uncharacterized protein</fullName>
    </submittedName>
</protein>
<comment type="caution">
    <text evidence="1">The sequence shown here is derived from an EMBL/GenBank/DDBJ whole genome shotgun (WGS) entry which is preliminary data.</text>
</comment>
<accession>A0ABN8DT69</accession>
<gene>
    <name evidence="1" type="ORF">VST7929_00968</name>
</gene>
<dbReference type="EMBL" id="CAKLDI010000001">
    <property type="protein sequence ID" value="CAH0533115.1"/>
    <property type="molecule type" value="Genomic_DNA"/>
</dbReference>
<proteinExistence type="predicted"/>
<evidence type="ECO:0000313" key="1">
    <source>
        <dbReference type="EMBL" id="CAH0533115.1"/>
    </source>
</evidence>
<sequence length="84" mass="9615">MLYFEIHIHFEAQYLTPSEGASHCKDKMPFFSPNVKGKLVLHSDGYKLKPNIPVTITVLLSFTFHFPYNLCTPINQTLPSMELS</sequence>
<reference evidence="1" key="1">
    <citation type="submission" date="2021-11" db="EMBL/GenBank/DDBJ databases">
        <authorList>
            <person name="Rodrigo-Torres L."/>
            <person name="Arahal R. D."/>
            <person name="Lucena T."/>
        </authorList>
    </citation>
    <scope>NUCLEOTIDE SEQUENCE</scope>
    <source>
        <strain evidence="1">CECT 7929</strain>
    </source>
</reference>